<evidence type="ECO:0000256" key="1">
    <source>
        <dbReference type="ARBA" id="ARBA00004651"/>
    </source>
</evidence>
<keyword evidence="9" id="KW-0807">Transducer</keyword>
<reference evidence="11" key="1">
    <citation type="submission" date="2021-05" db="EMBL/GenBank/DDBJ databases">
        <authorList>
            <person name="Alioto T."/>
            <person name="Alioto T."/>
            <person name="Gomez Garrido J."/>
        </authorList>
    </citation>
    <scope>NUCLEOTIDE SEQUENCE</scope>
</reference>
<comment type="subcellular location">
    <subcellularLocation>
        <location evidence="1">Cell membrane</location>
        <topology evidence="1">Multi-pass membrane protein</topology>
    </subcellularLocation>
</comment>
<evidence type="ECO:0000256" key="2">
    <source>
        <dbReference type="ARBA" id="ARBA00022475"/>
    </source>
</evidence>
<dbReference type="GO" id="GO:0005886">
    <property type="term" value="C:plasma membrane"/>
    <property type="evidence" value="ECO:0007669"/>
    <property type="project" value="UniProtKB-SubCell"/>
</dbReference>
<keyword evidence="7 10" id="KW-0472">Membrane</keyword>
<evidence type="ECO:0000256" key="7">
    <source>
        <dbReference type="ARBA" id="ARBA00023136"/>
    </source>
</evidence>
<keyword evidence="4 10" id="KW-0812">Transmembrane</keyword>
<keyword evidence="5" id="KW-0552">Olfaction</keyword>
<dbReference type="EMBL" id="HBUF01486088">
    <property type="protein sequence ID" value="CAG6745173.1"/>
    <property type="molecule type" value="Transcribed_RNA"/>
</dbReference>
<evidence type="ECO:0000256" key="10">
    <source>
        <dbReference type="SAM" id="Phobius"/>
    </source>
</evidence>
<evidence type="ECO:0000256" key="5">
    <source>
        <dbReference type="ARBA" id="ARBA00022725"/>
    </source>
</evidence>
<dbReference type="GO" id="GO:0004984">
    <property type="term" value="F:olfactory receptor activity"/>
    <property type="evidence" value="ECO:0007669"/>
    <property type="project" value="InterPro"/>
</dbReference>
<organism evidence="11">
    <name type="scientific">Cacopsylla melanoneura</name>
    <dbReference type="NCBI Taxonomy" id="428564"/>
    <lineage>
        <taxon>Eukaryota</taxon>
        <taxon>Metazoa</taxon>
        <taxon>Ecdysozoa</taxon>
        <taxon>Arthropoda</taxon>
        <taxon>Hexapoda</taxon>
        <taxon>Insecta</taxon>
        <taxon>Pterygota</taxon>
        <taxon>Neoptera</taxon>
        <taxon>Paraneoptera</taxon>
        <taxon>Hemiptera</taxon>
        <taxon>Sternorrhyncha</taxon>
        <taxon>Psylloidea</taxon>
        <taxon>Psyllidae</taxon>
        <taxon>Psyllinae</taxon>
        <taxon>Cacopsylla</taxon>
    </lineage>
</organism>
<name>A0A8D8ZC84_9HEMI</name>
<dbReference type="AlphaFoldDB" id="A0A8D8ZC84"/>
<evidence type="ECO:0000256" key="4">
    <source>
        <dbReference type="ARBA" id="ARBA00022692"/>
    </source>
</evidence>
<dbReference type="Pfam" id="PF02949">
    <property type="entry name" value="7tm_6"/>
    <property type="match status" value="1"/>
</dbReference>
<dbReference type="GO" id="GO:0007165">
    <property type="term" value="P:signal transduction"/>
    <property type="evidence" value="ECO:0007669"/>
    <property type="project" value="UniProtKB-KW"/>
</dbReference>
<feature type="transmembrane region" description="Helical" evidence="10">
    <location>
        <begin position="54"/>
        <end position="74"/>
    </location>
</feature>
<sequence>MQMGDFLFNFCFIFILFQLTRNIGTVINFFVFSSNVFIVLSLYQLVVNSNDISFIRCFKLLVDFVGIMVVFFIICCNSSEVADNCNIMIVNAINQCGWEKCNNQIRRDLCIMLRRVQQRNHMTFNQGFLVLSRPLFLKVVKLAYSFFNFMRFKTFK</sequence>
<keyword evidence="2" id="KW-1003">Cell membrane</keyword>
<evidence type="ECO:0000256" key="6">
    <source>
        <dbReference type="ARBA" id="ARBA00022989"/>
    </source>
</evidence>
<feature type="transmembrane region" description="Helical" evidence="10">
    <location>
        <begin position="29"/>
        <end position="47"/>
    </location>
</feature>
<keyword evidence="3" id="KW-0716">Sensory transduction</keyword>
<keyword evidence="8" id="KW-0675">Receptor</keyword>
<evidence type="ECO:0000313" key="11">
    <source>
        <dbReference type="EMBL" id="CAG6745173.1"/>
    </source>
</evidence>
<dbReference type="GO" id="GO:0005549">
    <property type="term" value="F:odorant binding"/>
    <property type="evidence" value="ECO:0007669"/>
    <property type="project" value="InterPro"/>
</dbReference>
<dbReference type="PANTHER" id="PTHR21137:SF35">
    <property type="entry name" value="ODORANT RECEPTOR 19A-RELATED"/>
    <property type="match status" value="1"/>
</dbReference>
<keyword evidence="6 10" id="KW-1133">Transmembrane helix</keyword>
<proteinExistence type="predicted"/>
<accession>A0A8D8ZC84</accession>
<evidence type="ECO:0000256" key="8">
    <source>
        <dbReference type="ARBA" id="ARBA00023170"/>
    </source>
</evidence>
<evidence type="ECO:0000256" key="9">
    <source>
        <dbReference type="ARBA" id="ARBA00023224"/>
    </source>
</evidence>
<dbReference type="InterPro" id="IPR004117">
    <property type="entry name" value="7tm6_olfct_rcpt"/>
</dbReference>
<protein>
    <submittedName>
        <fullName evidence="11">Uncharacterized protein</fullName>
    </submittedName>
</protein>
<dbReference type="PANTHER" id="PTHR21137">
    <property type="entry name" value="ODORANT RECEPTOR"/>
    <property type="match status" value="1"/>
</dbReference>
<evidence type="ECO:0000256" key="3">
    <source>
        <dbReference type="ARBA" id="ARBA00022606"/>
    </source>
</evidence>